<evidence type="ECO:0000313" key="2">
    <source>
        <dbReference type="EMBL" id="KTB34166.1"/>
    </source>
</evidence>
<organism evidence="2 3">
    <name type="scientific">Moniliophthora roreri</name>
    <name type="common">Frosty pod rot fungus</name>
    <name type="synonym">Monilia roreri</name>
    <dbReference type="NCBI Taxonomy" id="221103"/>
    <lineage>
        <taxon>Eukaryota</taxon>
        <taxon>Fungi</taxon>
        <taxon>Dikarya</taxon>
        <taxon>Basidiomycota</taxon>
        <taxon>Agaricomycotina</taxon>
        <taxon>Agaricomycetes</taxon>
        <taxon>Agaricomycetidae</taxon>
        <taxon>Agaricales</taxon>
        <taxon>Marasmiineae</taxon>
        <taxon>Marasmiaceae</taxon>
        <taxon>Moniliophthora</taxon>
    </lineage>
</organism>
<protein>
    <submittedName>
        <fullName evidence="2">Uncharacterized protein</fullName>
    </submittedName>
</protein>
<name>A0A0W0FCZ3_MONRR</name>
<sequence>MAPLASISLLSLAIALTHAKSYTVGWDSGMGLIVAFSGDITIPSVASDTSAQISASLQSYVGGSIEARCVEKGGGWWIGIGDDGFSVQSGKVVHFSFAQEGASWTASLGNVKKKVGTNGSINRVVLGVDTTGSIDFGPVTFTNIKMETQAAPPGTKGADMGWCKRIQYTGDFTHQISGPEVSDQVCEVGSAILG</sequence>
<evidence type="ECO:0000256" key="1">
    <source>
        <dbReference type="SAM" id="SignalP"/>
    </source>
</evidence>
<dbReference type="Proteomes" id="UP000054988">
    <property type="component" value="Unassembled WGS sequence"/>
</dbReference>
<evidence type="ECO:0000313" key="3">
    <source>
        <dbReference type="Proteomes" id="UP000054988"/>
    </source>
</evidence>
<reference evidence="2 3" key="1">
    <citation type="submission" date="2015-12" db="EMBL/GenBank/DDBJ databases">
        <title>Draft genome sequence of Moniliophthora roreri, the causal agent of frosty pod rot of cacao.</title>
        <authorList>
            <person name="Aime M.C."/>
            <person name="Diaz-Valderrama J.R."/>
            <person name="Kijpornyongpan T."/>
            <person name="Phillips-Mora W."/>
        </authorList>
    </citation>
    <scope>NUCLEOTIDE SEQUENCE [LARGE SCALE GENOMIC DNA]</scope>
    <source>
        <strain evidence="2 3">MCA 2952</strain>
    </source>
</reference>
<accession>A0A0W0FCZ3</accession>
<dbReference type="EMBL" id="LATX01002116">
    <property type="protein sequence ID" value="KTB34166.1"/>
    <property type="molecule type" value="Genomic_DNA"/>
</dbReference>
<gene>
    <name evidence="2" type="ORF">WG66_13255</name>
</gene>
<comment type="caution">
    <text evidence="2">The sequence shown here is derived from an EMBL/GenBank/DDBJ whole genome shotgun (WGS) entry which is preliminary data.</text>
</comment>
<dbReference type="AlphaFoldDB" id="A0A0W0FCZ3"/>
<feature type="signal peptide" evidence="1">
    <location>
        <begin position="1"/>
        <end position="19"/>
    </location>
</feature>
<keyword evidence="1" id="KW-0732">Signal</keyword>
<proteinExistence type="predicted"/>
<feature type="chain" id="PRO_5006901711" evidence="1">
    <location>
        <begin position="20"/>
        <end position="194"/>
    </location>
</feature>